<keyword evidence="2" id="KW-1185">Reference proteome</keyword>
<reference evidence="1 2" key="1">
    <citation type="journal article" date="2019" name="Emerg. Microbes Infect.">
        <title>Comprehensive subspecies identification of 175 nontuberculous mycobacteria species based on 7547 genomic profiles.</title>
        <authorList>
            <person name="Matsumoto Y."/>
            <person name="Kinjo T."/>
            <person name="Motooka D."/>
            <person name="Nabeya D."/>
            <person name="Jung N."/>
            <person name="Uechi K."/>
            <person name="Horii T."/>
            <person name="Iida T."/>
            <person name="Fujita J."/>
            <person name="Nakamura S."/>
        </authorList>
    </citation>
    <scope>NUCLEOTIDE SEQUENCE [LARGE SCALE GENOMIC DNA]</scope>
    <source>
        <strain evidence="1 2">JCM 17423</strain>
    </source>
</reference>
<organism evidence="1 2">
    <name type="scientific">Mycolicibacterium litorale</name>
    <dbReference type="NCBI Taxonomy" id="758802"/>
    <lineage>
        <taxon>Bacteria</taxon>
        <taxon>Bacillati</taxon>
        <taxon>Actinomycetota</taxon>
        <taxon>Actinomycetes</taxon>
        <taxon>Mycobacteriales</taxon>
        <taxon>Mycobacteriaceae</taxon>
        <taxon>Mycolicibacterium</taxon>
    </lineage>
</organism>
<name>A0AAD1IPU4_9MYCO</name>
<dbReference type="EMBL" id="AP022586">
    <property type="protein sequence ID" value="BBY19310.1"/>
    <property type="molecule type" value="Genomic_DNA"/>
</dbReference>
<evidence type="ECO:0000313" key="1">
    <source>
        <dbReference type="EMBL" id="BBY19310.1"/>
    </source>
</evidence>
<proteinExistence type="predicted"/>
<evidence type="ECO:0000313" key="2">
    <source>
        <dbReference type="Proteomes" id="UP000466607"/>
    </source>
</evidence>
<dbReference type="AlphaFoldDB" id="A0AAD1IPU4"/>
<protein>
    <submittedName>
        <fullName evidence="1">Uncharacterized protein</fullName>
    </submittedName>
</protein>
<dbReference type="Proteomes" id="UP000466607">
    <property type="component" value="Chromosome"/>
</dbReference>
<sequence>MTGALLVASTLAVIALSAAGFAWRRRRARHQSAYERYRRAVPYLLSDRQMLREKRLARARRRQRFWAAGSAGAVGGYYSDGGIPSDGDGGGCGGGGCGGGGCGGGGCGGGGS</sequence>
<gene>
    <name evidence="1" type="ORF">MLIT_49020</name>
</gene>
<accession>A0AAD1IPU4</accession>